<proteinExistence type="predicted"/>
<dbReference type="AlphaFoldDB" id="A0AAW9NQ84"/>
<accession>A0AAW9NQ84</accession>
<organism evidence="2 3">
    <name type="scientific">Metasolibacillus meyeri</name>
    <dbReference type="NCBI Taxonomy" id="1071052"/>
    <lineage>
        <taxon>Bacteria</taxon>
        <taxon>Bacillati</taxon>
        <taxon>Bacillota</taxon>
        <taxon>Bacilli</taxon>
        <taxon>Bacillales</taxon>
        <taxon>Caryophanaceae</taxon>
        <taxon>Metasolibacillus</taxon>
    </lineage>
</organism>
<feature type="domain" description="YcdB/YcdC repeated" evidence="1">
    <location>
        <begin position="4"/>
        <end position="139"/>
    </location>
</feature>
<evidence type="ECO:0000313" key="2">
    <source>
        <dbReference type="EMBL" id="MEC1177899.1"/>
    </source>
</evidence>
<dbReference type="Proteomes" id="UP001344888">
    <property type="component" value="Unassembled WGS sequence"/>
</dbReference>
<feature type="domain" description="YcdB/YcdC repeated" evidence="1">
    <location>
        <begin position="226"/>
        <end position="362"/>
    </location>
</feature>
<dbReference type="Pfam" id="PF16244">
    <property type="entry name" value="DUF4901"/>
    <property type="match status" value="2"/>
</dbReference>
<name>A0AAW9NQ84_9BACL</name>
<evidence type="ECO:0000259" key="1">
    <source>
        <dbReference type="Pfam" id="PF16244"/>
    </source>
</evidence>
<gene>
    <name evidence="2" type="ORF">P9B03_05335</name>
</gene>
<dbReference type="InterPro" id="IPR032599">
    <property type="entry name" value="YcdB/YcdC_rep_domain"/>
</dbReference>
<comment type="caution">
    <text evidence="2">The sequence shown here is derived from an EMBL/GenBank/DDBJ whole genome shotgun (WGS) entry which is preliminary data.</text>
</comment>
<sequence length="437" mass="50382">MNHQQLKERALCIAKPPQHFQLIFEEINAQSREESLFIWGEKQESIKVQLDYDGTITSYVISKESYEVPVDKEISQEERRKLADQFFLQYYPKASADLTFYKSKLMDEIEEFCYGQLVMDLPLANAGIFITLDKAGNLVGLMNMGKLQIPEIPKKLVDKNALYDNAKKHLRMRLAIAEIAGQLRLIYELDDVYPIYQADILEPLIYEHRCNRHYDVLPPLRANSSKSLEEILGIGSEMQVVDEITYNNVKRLVWAEKKAEELYEDSVHARIDMNTGQLIGMSWFKERQGNLQLNDKEALQKAIAFLQLVAPEMYPYLQVEVAENEQSPGFMFRLIHEQNIKTSYRKVVTINRSTGDVESYHGGRIDMEKLHQIPSVPAISAQQAKEIFLAHLDFRLGWGMGNEIGSSILMYDCYDKKTDKRLGYIDALDGTVITFQD</sequence>
<keyword evidence="3" id="KW-1185">Reference proteome</keyword>
<reference evidence="2 3" key="1">
    <citation type="submission" date="2023-03" db="EMBL/GenBank/DDBJ databases">
        <title>Bacillus Genome Sequencing.</title>
        <authorList>
            <person name="Dunlap C."/>
        </authorList>
    </citation>
    <scope>NUCLEOTIDE SEQUENCE [LARGE SCALE GENOMIC DNA]</scope>
    <source>
        <strain evidence="2 3">B-59205</strain>
    </source>
</reference>
<evidence type="ECO:0000313" key="3">
    <source>
        <dbReference type="Proteomes" id="UP001344888"/>
    </source>
</evidence>
<dbReference type="RefSeq" id="WP_326122393.1">
    <property type="nucleotide sequence ID" value="NZ_JARSFG010000007.1"/>
</dbReference>
<dbReference type="EMBL" id="JARSFG010000007">
    <property type="protein sequence ID" value="MEC1177899.1"/>
    <property type="molecule type" value="Genomic_DNA"/>
</dbReference>
<protein>
    <submittedName>
        <fullName evidence="2">DUF4901 domain-containing protein</fullName>
    </submittedName>
</protein>